<organism evidence="3">
    <name type="scientific">Chaetomium thermophilum (strain DSM 1495 / CBS 144.50 / IMI 039719)</name>
    <name type="common">Thermochaetoides thermophila</name>
    <dbReference type="NCBI Taxonomy" id="759272"/>
    <lineage>
        <taxon>Eukaryota</taxon>
        <taxon>Fungi</taxon>
        <taxon>Dikarya</taxon>
        <taxon>Ascomycota</taxon>
        <taxon>Pezizomycotina</taxon>
        <taxon>Sordariomycetes</taxon>
        <taxon>Sordariomycetidae</taxon>
        <taxon>Sordariales</taxon>
        <taxon>Chaetomiaceae</taxon>
        <taxon>Thermochaetoides</taxon>
    </lineage>
</organism>
<name>G0SC01_CHATD</name>
<dbReference type="InterPro" id="IPR012312">
    <property type="entry name" value="Hemerythrin-like"/>
</dbReference>
<dbReference type="Gene3D" id="1.20.120.520">
    <property type="entry name" value="nmb1532 protein domain like"/>
    <property type="match status" value="1"/>
</dbReference>
<dbReference type="HOGENOM" id="CLU_066708_0_0_1"/>
<feature type="domain" description="Hemerythrin-like" evidence="1">
    <location>
        <begin position="68"/>
        <end position="189"/>
    </location>
</feature>
<gene>
    <name evidence="2" type="ORF">CTHT_0055400</name>
</gene>
<dbReference type="GeneID" id="18259578"/>
<dbReference type="OMA" id="YSQTWFK"/>
<keyword evidence="3" id="KW-1185">Reference proteome</keyword>
<dbReference type="OrthoDB" id="58416at2759"/>
<accession>G0SC01</accession>
<dbReference type="InterPro" id="IPR053206">
    <property type="entry name" value="Dimeric_xanthone_biosynth"/>
</dbReference>
<dbReference type="PANTHER" id="PTHR38048">
    <property type="entry name" value="EXPRESSED PROTEIN"/>
    <property type="match status" value="1"/>
</dbReference>
<dbReference type="RefSeq" id="XP_006695872.1">
    <property type="nucleotide sequence ID" value="XM_006695809.1"/>
</dbReference>
<dbReference type="eggNOG" id="ENOG502SHZ8">
    <property type="taxonomic scope" value="Eukaryota"/>
</dbReference>
<sequence length="307" mass="34522">MSTPGPDPKVTVLLSIPFMIIGFLLSRAPYNMTSVPPTKPWADGPLKLITTPQYQTKRTDVFTTGATHMALLHNSILRGFNSIYLQAPLILEQDKADFIGYCLAWYKFVKSHHDDEEQTLFNKIEEVLQDKTIFAETHKEHESFLPGLAKFESYLTSVQTNPSSFDGEELVRIMSTFQADFEHHFHSEVATIAAFADHPNAPKPDTPENEAATTTFKTWGKSTVTKAGVMDVVPLFLMNLDKTVEEGMWTNWPPMPGPIRWGLVNLAGAVHYGWWKFASCDSNGKPQELWAYRAQEIKAQREGAGKT</sequence>
<dbReference type="Pfam" id="PF01814">
    <property type="entry name" value="Hemerythrin"/>
    <property type="match status" value="1"/>
</dbReference>
<reference evidence="2 3" key="1">
    <citation type="journal article" date="2011" name="Cell">
        <title>Insight into structure and assembly of the nuclear pore complex by utilizing the genome of a eukaryotic thermophile.</title>
        <authorList>
            <person name="Amlacher S."/>
            <person name="Sarges P."/>
            <person name="Flemming D."/>
            <person name="van Noort V."/>
            <person name="Kunze R."/>
            <person name="Devos D.P."/>
            <person name="Arumugam M."/>
            <person name="Bork P."/>
            <person name="Hurt E."/>
        </authorList>
    </citation>
    <scope>NUCLEOTIDE SEQUENCE [LARGE SCALE GENOMIC DNA]</scope>
    <source>
        <strain evidence="3">DSM 1495 / CBS 144.50 / IMI 039719</strain>
    </source>
</reference>
<evidence type="ECO:0000259" key="1">
    <source>
        <dbReference type="Pfam" id="PF01814"/>
    </source>
</evidence>
<dbReference type="PANTHER" id="PTHR38048:SF2">
    <property type="entry name" value="HEMERYTHRIN-LIKE DOMAIN-CONTAINING PROTEIN"/>
    <property type="match status" value="1"/>
</dbReference>
<dbReference type="AlphaFoldDB" id="G0SC01"/>
<proteinExistence type="predicted"/>
<dbReference type="EMBL" id="GL988045">
    <property type="protein sequence ID" value="EGS18927.1"/>
    <property type="molecule type" value="Genomic_DNA"/>
</dbReference>
<dbReference type="KEGG" id="cthr:CTHT_0055400"/>
<dbReference type="CDD" id="cd12108">
    <property type="entry name" value="Hr-like"/>
    <property type="match status" value="1"/>
</dbReference>
<evidence type="ECO:0000313" key="2">
    <source>
        <dbReference type="EMBL" id="EGS18927.1"/>
    </source>
</evidence>
<evidence type="ECO:0000313" key="3">
    <source>
        <dbReference type="Proteomes" id="UP000008066"/>
    </source>
</evidence>
<protein>
    <recommendedName>
        <fullName evidence="1">Hemerythrin-like domain-containing protein</fullName>
    </recommendedName>
</protein>
<dbReference type="Proteomes" id="UP000008066">
    <property type="component" value="Unassembled WGS sequence"/>
</dbReference>